<gene>
    <name evidence="2" type="ORF">F0169_21330</name>
    <name evidence="1" type="ORF">F0170_17105</name>
</gene>
<dbReference type="Pfam" id="PF06995">
    <property type="entry name" value="Phage_P2_GpU"/>
    <property type="match status" value="1"/>
</dbReference>
<dbReference type="EMBL" id="VUAZ01000131">
    <property type="protein sequence ID" value="MPR04396.1"/>
    <property type="molecule type" value="Genomic_DNA"/>
</dbReference>
<reference evidence="2 4" key="2">
    <citation type="journal article" date="2020" name="Int. J. Syst. Evol. Microbiol.">
        <title>Pseudomonas kitaguniensis sp. nov., a pathogen causing bacterial rot of Welsh onion in Japan.</title>
        <authorList>
            <person name="Sawada H."/>
            <person name="Fujikawa T."/>
            <person name="Nishiwaki Y."/>
            <person name="Horita H."/>
        </authorList>
    </citation>
    <scope>NUCLEOTIDE SEQUENCE [LARGE SCALE GENOMIC DNA]</scope>
    <source>
        <strain evidence="2 4">MAFF 212408</strain>
    </source>
</reference>
<dbReference type="RefSeq" id="WP_058412674.1">
    <property type="nucleotide sequence ID" value="NZ_JBLZPT010000006.1"/>
</dbReference>
<protein>
    <submittedName>
        <fullName evidence="1">Phage tail protein</fullName>
    </submittedName>
</protein>
<sequence length="127" mass="13854">MRQQMVLGTFIFGLSRGFAYDTLDRVSSGGWGSLDIIVGKPKSTQVGQALETLTFGGKTTRAKGMARLDELRALQAVRVPLPLVDGIGRNWGLWTIKSIDEKQAGVIDDGTAMLINWTLVLEEFVNA</sequence>
<evidence type="ECO:0000313" key="3">
    <source>
        <dbReference type="Proteomes" id="UP000325438"/>
    </source>
</evidence>
<dbReference type="InterPro" id="IPR009734">
    <property type="entry name" value="Myoviridae_GpU"/>
</dbReference>
<dbReference type="Proteomes" id="UP000325438">
    <property type="component" value="Unassembled WGS sequence"/>
</dbReference>
<dbReference type="EMBL" id="VUBA01000102">
    <property type="protein sequence ID" value="MPQ85557.1"/>
    <property type="molecule type" value="Genomic_DNA"/>
</dbReference>
<accession>A0A5N7JVY0</accession>
<evidence type="ECO:0000313" key="1">
    <source>
        <dbReference type="EMBL" id="MPQ85557.1"/>
    </source>
</evidence>
<dbReference type="Proteomes" id="UP000326112">
    <property type="component" value="Unassembled WGS sequence"/>
</dbReference>
<evidence type="ECO:0000313" key="2">
    <source>
        <dbReference type="EMBL" id="MPR04396.1"/>
    </source>
</evidence>
<keyword evidence="4" id="KW-1185">Reference proteome</keyword>
<name>A0A5N7JVY0_9PSED</name>
<reference evidence="1 3" key="1">
    <citation type="submission" date="2019-09" db="EMBL/GenBank/DDBJ databases">
        <title>The draft genomes of Allium pathogen Pseudomonas sp.</title>
        <authorList>
            <person name="Fujikawa T."/>
            <person name="Sawada H."/>
        </authorList>
    </citation>
    <scope>NUCLEOTIDE SEQUENCE [LARGE SCALE GENOMIC DNA]</scope>
    <source>
        <strain evidence="1 3">MAFF 730085</strain>
    </source>
</reference>
<dbReference type="AlphaFoldDB" id="A0A5N7JVY0"/>
<organism evidence="1 3">
    <name type="scientific">Pseudomonas kitaguniensis</name>
    <dbReference type="NCBI Taxonomy" id="2607908"/>
    <lineage>
        <taxon>Bacteria</taxon>
        <taxon>Pseudomonadati</taxon>
        <taxon>Pseudomonadota</taxon>
        <taxon>Gammaproteobacteria</taxon>
        <taxon>Pseudomonadales</taxon>
        <taxon>Pseudomonadaceae</taxon>
        <taxon>Pseudomonas</taxon>
    </lineage>
</organism>
<reference evidence="2 4" key="3">
    <citation type="journal article" date="2023" name="Plant Pathol.">
        <title>Dismantling and reorganizing Pseudomonas marginalis sensu#lato.</title>
        <authorList>
            <person name="Sawada H."/>
            <person name="Fujikawa T."/>
            <person name="Satou M."/>
        </authorList>
    </citation>
    <scope>NUCLEOTIDE SEQUENCE [LARGE SCALE GENOMIC DNA]</scope>
    <source>
        <strain evidence="2 4">MAFF 212408</strain>
    </source>
</reference>
<proteinExistence type="predicted"/>
<comment type="caution">
    <text evidence="1">The sequence shown here is derived from an EMBL/GenBank/DDBJ whole genome shotgun (WGS) entry which is preliminary data.</text>
</comment>
<evidence type="ECO:0000313" key="4">
    <source>
        <dbReference type="Proteomes" id="UP000326112"/>
    </source>
</evidence>